<feature type="domain" description="AB hydrolase-1" evidence="1">
    <location>
        <begin position="41"/>
        <end position="280"/>
    </location>
</feature>
<dbReference type="InterPro" id="IPR000073">
    <property type="entry name" value="AB_hydrolase_1"/>
</dbReference>
<dbReference type="SUPFAM" id="SSF53474">
    <property type="entry name" value="alpha/beta-Hydrolases"/>
    <property type="match status" value="1"/>
</dbReference>
<dbReference type="RefSeq" id="WP_066717471.1">
    <property type="nucleotide sequence ID" value="NZ_JBHSLU010000148.1"/>
</dbReference>
<keyword evidence="3" id="KW-1185">Reference proteome</keyword>
<evidence type="ECO:0000259" key="1">
    <source>
        <dbReference type="Pfam" id="PF12697"/>
    </source>
</evidence>
<evidence type="ECO:0000313" key="3">
    <source>
        <dbReference type="Proteomes" id="UP001596060"/>
    </source>
</evidence>
<dbReference type="EMBL" id="JBHSLU010000148">
    <property type="protein sequence ID" value="MFC5509141.1"/>
    <property type="molecule type" value="Genomic_DNA"/>
</dbReference>
<gene>
    <name evidence="2" type="ORF">ACFPN9_28335</name>
</gene>
<dbReference type="Proteomes" id="UP001596060">
    <property type="component" value="Unassembled WGS sequence"/>
</dbReference>
<dbReference type="PANTHER" id="PTHR47914">
    <property type="entry name" value="ALPHA/BETA-HYDROLASES SUPERFAMILY PROTEIN"/>
    <property type="match status" value="1"/>
</dbReference>
<sequence length="287" mass="30994">MTRELHWSWEGQTIPLGLDEAGEGPSALLLPALSSISTRSEMHPLMQRLAPDHHVMTVDWPGFGDRPRPKLDYTPAMLQAFLDWLLTEIVPRPALLVAAGHASAYALGHLARHPGTVGRLVLVAPTWRGPFPTMMEGERPWFARVRAAVDAPVLGPALYALNLSGPVIRKMVVGHVYSDPTWLTPERMAAKRAVTSAAGARHASVRFVTGGLDRVASRDAFLALAEKAAVPTLVVYGAETPPKSRAEMEALAARPGIESVRLPQGKLSLHEEFPDAVAEAIARFAPG</sequence>
<dbReference type="InterPro" id="IPR029058">
    <property type="entry name" value="AB_hydrolase_fold"/>
</dbReference>
<evidence type="ECO:0000313" key="2">
    <source>
        <dbReference type="EMBL" id="MFC5509141.1"/>
    </source>
</evidence>
<dbReference type="Pfam" id="PF12697">
    <property type="entry name" value="Abhydrolase_6"/>
    <property type="match status" value="1"/>
</dbReference>
<accession>A0ABW0PAS6</accession>
<comment type="caution">
    <text evidence="2">The sequence shown here is derived from an EMBL/GenBank/DDBJ whole genome shotgun (WGS) entry which is preliminary data.</text>
</comment>
<keyword evidence="2" id="KW-0378">Hydrolase</keyword>
<proteinExistence type="predicted"/>
<organism evidence="2 3">
    <name type="scientific">Bosea massiliensis</name>
    <dbReference type="NCBI Taxonomy" id="151419"/>
    <lineage>
        <taxon>Bacteria</taxon>
        <taxon>Pseudomonadati</taxon>
        <taxon>Pseudomonadota</taxon>
        <taxon>Alphaproteobacteria</taxon>
        <taxon>Hyphomicrobiales</taxon>
        <taxon>Boseaceae</taxon>
        <taxon>Bosea</taxon>
    </lineage>
</organism>
<dbReference type="PANTHER" id="PTHR47914:SF1">
    <property type="entry name" value="ALPHA_BETA-HYDROLASES SUPERFAMILY PROTEIN"/>
    <property type="match status" value="1"/>
</dbReference>
<dbReference type="GO" id="GO:0016787">
    <property type="term" value="F:hydrolase activity"/>
    <property type="evidence" value="ECO:0007669"/>
    <property type="project" value="UniProtKB-KW"/>
</dbReference>
<dbReference type="Gene3D" id="3.40.50.1820">
    <property type="entry name" value="alpha/beta hydrolase"/>
    <property type="match status" value="1"/>
</dbReference>
<reference evidence="3" key="1">
    <citation type="journal article" date="2019" name="Int. J. Syst. Evol. Microbiol.">
        <title>The Global Catalogue of Microorganisms (GCM) 10K type strain sequencing project: providing services to taxonomists for standard genome sequencing and annotation.</title>
        <authorList>
            <consortium name="The Broad Institute Genomics Platform"/>
            <consortium name="The Broad Institute Genome Sequencing Center for Infectious Disease"/>
            <person name="Wu L."/>
            <person name="Ma J."/>
        </authorList>
    </citation>
    <scope>NUCLEOTIDE SEQUENCE [LARGE SCALE GENOMIC DNA]</scope>
    <source>
        <strain evidence="3">CCUG 43117</strain>
    </source>
</reference>
<protein>
    <submittedName>
        <fullName evidence="2">Alpha/beta fold hydrolase</fullName>
    </submittedName>
</protein>
<name>A0ABW0PAS6_9HYPH</name>